<dbReference type="EMBL" id="CAJVPW010065649">
    <property type="protein sequence ID" value="CAG8787308.1"/>
    <property type="molecule type" value="Genomic_DNA"/>
</dbReference>
<proteinExistence type="predicted"/>
<comment type="caution">
    <text evidence="1">The sequence shown here is derived from an EMBL/GenBank/DDBJ whole genome shotgun (WGS) entry which is preliminary data.</text>
</comment>
<sequence>MHQLGLDFVVSLKSFNEKYGGLYEIYMGSTRLVIISRPDLAEKVWKPSTPKNTTFIMRHTYSEGIDELDIGTKGTALNRNIEVWAINRKNFLSVITSPPFLREVINLSSKMTDQMFDYWKSTEEQGMQVEVF</sequence>
<protein>
    <submittedName>
        <fullName evidence="1">13910_t:CDS:1</fullName>
    </submittedName>
</protein>
<evidence type="ECO:0000313" key="2">
    <source>
        <dbReference type="Proteomes" id="UP000789366"/>
    </source>
</evidence>
<gene>
    <name evidence="1" type="ORF">SPELUC_LOCUS16914</name>
</gene>
<evidence type="ECO:0000313" key="1">
    <source>
        <dbReference type="EMBL" id="CAG8787308.1"/>
    </source>
</evidence>
<keyword evidence="2" id="KW-1185">Reference proteome</keyword>
<dbReference type="Proteomes" id="UP000789366">
    <property type="component" value="Unassembled WGS sequence"/>
</dbReference>
<accession>A0ACA9RCG8</accession>
<feature type="non-terminal residue" evidence="1">
    <location>
        <position position="132"/>
    </location>
</feature>
<organism evidence="1 2">
    <name type="scientific">Cetraspora pellucida</name>
    <dbReference type="NCBI Taxonomy" id="1433469"/>
    <lineage>
        <taxon>Eukaryota</taxon>
        <taxon>Fungi</taxon>
        <taxon>Fungi incertae sedis</taxon>
        <taxon>Mucoromycota</taxon>
        <taxon>Glomeromycotina</taxon>
        <taxon>Glomeromycetes</taxon>
        <taxon>Diversisporales</taxon>
        <taxon>Gigasporaceae</taxon>
        <taxon>Cetraspora</taxon>
    </lineage>
</organism>
<reference evidence="1" key="1">
    <citation type="submission" date="2021-06" db="EMBL/GenBank/DDBJ databases">
        <authorList>
            <person name="Kallberg Y."/>
            <person name="Tangrot J."/>
            <person name="Rosling A."/>
        </authorList>
    </citation>
    <scope>NUCLEOTIDE SEQUENCE</scope>
    <source>
        <strain evidence="1">28 12/20/2015</strain>
    </source>
</reference>
<name>A0ACA9RCG8_9GLOM</name>